<dbReference type="PANTHER" id="PTHR19957:SF3">
    <property type="entry name" value="SYNTAXIN-5"/>
    <property type="match status" value="1"/>
</dbReference>
<dbReference type="GO" id="GO:0000139">
    <property type="term" value="C:Golgi membrane"/>
    <property type="evidence" value="ECO:0007669"/>
    <property type="project" value="TreeGrafter"/>
</dbReference>
<evidence type="ECO:0000256" key="7">
    <source>
        <dbReference type="ARBA" id="ARBA00023136"/>
    </source>
</evidence>
<evidence type="ECO:0000256" key="1">
    <source>
        <dbReference type="ARBA" id="ARBA00004211"/>
    </source>
</evidence>
<keyword evidence="6" id="KW-0175">Coiled coil</keyword>
<evidence type="ECO:0000259" key="10">
    <source>
        <dbReference type="PROSITE" id="PS50192"/>
    </source>
</evidence>
<dbReference type="PANTHER" id="PTHR19957">
    <property type="entry name" value="SYNTAXIN"/>
    <property type="match status" value="1"/>
</dbReference>
<evidence type="ECO:0000256" key="9">
    <source>
        <dbReference type="SAM" id="Phobius"/>
    </source>
</evidence>
<comment type="caution">
    <text evidence="11">The sequence shown here is derived from an EMBL/GenBank/DDBJ whole genome shotgun (WGS) entry which is preliminary data.</text>
</comment>
<evidence type="ECO:0000313" key="12">
    <source>
        <dbReference type="Proteomes" id="UP001153069"/>
    </source>
</evidence>
<gene>
    <name evidence="11" type="ORF">SEMRO_940_G222570.1</name>
</gene>
<evidence type="ECO:0000256" key="5">
    <source>
        <dbReference type="ARBA" id="ARBA00022989"/>
    </source>
</evidence>
<evidence type="ECO:0000256" key="3">
    <source>
        <dbReference type="ARBA" id="ARBA00022448"/>
    </source>
</evidence>
<reference evidence="11" key="1">
    <citation type="submission" date="2020-06" db="EMBL/GenBank/DDBJ databases">
        <authorList>
            <consortium name="Plant Systems Biology data submission"/>
        </authorList>
    </citation>
    <scope>NUCLEOTIDE SEQUENCE</scope>
    <source>
        <strain evidence="11">D6</strain>
    </source>
</reference>
<dbReference type="GO" id="GO:0006906">
    <property type="term" value="P:vesicle fusion"/>
    <property type="evidence" value="ECO:0007669"/>
    <property type="project" value="TreeGrafter"/>
</dbReference>
<keyword evidence="7 9" id="KW-0472">Membrane</keyword>
<dbReference type="InterPro" id="IPR010989">
    <property type="entry name" value="SNARE"/>
</dbReference>
<dbReference type="GO" id="GO:0006888">
    <property type="term" value="P:endoplasmic reticulum to Golgi vesicle-mediated transport"/>
    <property type="evidence" value="ECO:0007669"/>
    <property type="project" value="TreeGrafter"/>
</dbReference>
<proteinExistence type="inferred from homology"/>
<keyword evidence="5 9" id="KW-1133">Transmembrane helix</keyword>
<evidence type="ECO:0000256" key="2">
    <source>
        <dbReference type="ARBA" id="ARBA00009063"/>
    </source>
</evidence>
<comment type="similarity">
    <text evidence="2">Belongs to the syntaxin family.</text>
</comment>
<keyword evidence="4 9" id="KW-0812">Transmembrane</keyword>
<dbReference type="GO" id="GO:0000149">
    <property type="term" value="F:SNARE binding"/>
    <property type="evidence" value="ECO:0007669"/>
    <property type="project" value="TreeGrafter"/>
</dbReference>
<dbReference type="GO" id="GO:0006886">
    <property type="term" value="P:intracellular protein transport"/>
    <property type="evidence" value="ECO:0007669"/>
    <property type="project" value="TreeGrafter"/>
</dbReference>
<keyword evidence="3" id="KW-0813">Transport</keyword>
<evidence type="ECO:0000313" key="11">
    <source>
        <dbReference type="EMBL" id="CAB9518504.1"/>
    </source>
</evidence>
<comment type="subcellular location">
    <subcellularLocation>
        <location evidence="1">Membrane</location>
        <topology evidence="1">Single-pass type IV membrane protein</topology>
    </subcellularLocation>
</comment>
<name>A0A9N8EG42_9STRA</name>
<organism evidence="11 12">
    <name type="scientific">Seminavis robusta</name>
    <dbReference type="NCBI Taxonomy" id="568900"/>
    <lineage>
        <taxon>Eukaryota</taxon>
        <taxon>Sar</taxon>
        <taxon>Stramenopiles</taxon>
        <taxon>Ochrophyta</taxon>
        <taxon>Bacillariophyta</taxon>
        <taxon>Bacillariophyceae</taxon>
        <taxon>Bacillariophycidae</taxon>
        <taxon>Naviculales</taxon>
        <taxon>Naviculaceae</taxon>
        <taxon>Seminavis</taxon>
    </lineage>
</organism>
<dbReference type="InterPro" id="IPR045242">
    <property type="entry name" value="Syntaxin"/>
</dbReference>
<dbReference type="GO" id="GO:0005484">
    <property type="term" value="F:SNAP receptor activity"/>
    <property type="evidence" value="ECO:0007669"/>
    <property type="project" value="TreeGrafter"/>
</dbReference>
<feature type="compositionally biased region" description="Low complexity" evidence="8">
    <location>
        <begin position="18"/>
        <end position="32"/>
    </location>
</feature>
<protein>
    <submittedName>
        <fullName evidence="11">Syntaxin-5</fullName>
    </submittedName>
</protein>
<dbReference type="CDD" id="cd15844">
    <property type="entry name" value="SNARE_syntaxin5"/>
    <property type="match status" value="1"/>
</dbReference>
<dbReference type="EMBL" id="CAICTM010000938">
    <property type="protein sequence ID" value="CAB9518504.1"/>
    <property type="molecule type" value="Genomic_DNA"/>
</dbReference>
<evidence type="ECO:0000256" key="8">
    <source>
        <dbReference type="SAM" id="MobiDB-lite"/>
    </source>
</evidence>
<dbReference type="GO" id="GO:0031201">
    <property type="term" value="C:SNARE complex"/>
    <property type="evidence" value="ECO:0007669"/>
    <property type="project" value="TreeGrafter"/>
</dbReference>
<dbReference type="PROSITE" id="PS50192">
    <property type="entry name" value="T_SNARE"/>
    <property type="match status" value="1"/>
</dbReference>
<dbReference type="Gene3D" id="1.20.58.70">
    <property type="match status" value="1"/>
</dbReference>
<feature type="compositionally biased region" description="Polar residues" evidence="8">
    <location>
        <begin position="277"/>
        <end position="290"/>
    </location>
</feature>
<feature type="transmembrane region" description="Helical" evidence="9">
    <location>
        <begin position="386"/>
        <end position="405"/>
    </location>
</feature>
<dbReference type="AlphaFoldDB" id="A0A9N8EG42"/>
<dbReference type="InterPro" id="IPR000727">
    <property type="entry name" value="T_SNARE_dom"/>
</dbReference>
<sequence>MNDRTNEFMSLARSMPNAGAASMQARSQSSASDGTNKANSNVELRQFHKTAADISRDIAATSAMLSELAQLVRKKSLFLDDTQHINSLVMRIKSNVESLNGRLDEAGAVIAQQKRKLGKNSQAGQEALNVVGQLKEEFGEAAAGFKKVLQQRTDTMKETTDMKRQVYGADNDDDPGDVPVLNLENKPPVYSHSLSTPLAGAGMNNSNNNLQAPMSFNNFPTLDLTSGMSAGESSSSASQLPRPHGASAYDTGAYGVPGSGMRLRHSNSDPMPPAYSGSYSTYNNAGNTPLTPLDIQRMETESGQQQQMQLIPDQDYLRERADAMSQVETQMVELGTIFNKLAVMVSEHRDMVQKVEDDVDDANTNINLSLNTLTDTLHSLQTNRALFFKILAVLVVFIIGFVIFLA</sequence>
<dbReference type="OrthoDB" id="421009at2759"/>
<dbReference type="Proteomes" id="UP001153069">
    <property type="component" value="Unassembled WGS sequence"/>
</dbReference>
<feature type="region of interest" description="Disordered" evidence="8">
    <location>
        <begin position="17"/>
        <end position="38"/>
    </location>
</feature>
<dbReference type="SMART" id="SM00397">
    <property type="entry name" value="t_SNARE"/>
    <property type="match status" value="1"/>
</dbReference>
<evidence type="ECO:0000256" key="6">
    <source>
        <dbReference type="ARBA" id="ARBA00023054"/>
    </source>
</evidence>
<keyword evidence="12" id="KW-1185">Reference proteome</keyword>
<dbReference type="GO" id="GO:0048278">
    <property type="term" value="P:vesicle docking"/>
    <property type="evidence" value="ECO:0007669"/>
    <property type="project" value="TreeGrafter"/>
</dbReference>
<accession>A0A9N8EG42</accession>
<evidence type="ECO:0000256" key="4">
    <source>
        <dbReference type="ARBA" id="ARBA00022692"/>
    </source>
</evidence>
<dbReference type="Gene3D" id="1.20.5.110">
    <property type="match status" value="1"/>
</dbReference>
<feature type="region of interest" description="Disordered" evidence="8">
    <location>
        <begin position="227"/>
        <end position="292"/>
    </location>
</feature>
<feature type="domain" description="T-SNARE coiled-coil homology" evidence="10">
    <location>
        <begin position="314"/>
        <end position="376"/>
    </location>
</feature>
<dbReference type="SUPFAM" id="SSF47661">
    <property type="entry name" value="t-snare proteins"/>
    <property type="match status" value="2"/>
</dbReference>
<feature type="compositionally biased region" description="Low complexity" evidence="8">
    <location>
        <begin position="227"/>
        <end position="238"/>
    </location>
</feature>